<evidence type="ECO:0000256" key="2">
    <source>
        <dbReference type="ARBA" id="ARBA00022977"/>
    </source>
</evidence>
<dbReference type="AlphaFoldDB" id="A0A7U8GSL4"/>
<keyword evidence="6" id="KW-1185">Reference proteome</keyword>
<dbReference type="Proteomes" id="UP000002171">
    <property type="component" value="Unassembled WGS sequence"/>
</dbReference>
<evidence type="ECO:0000313" key="6">
    <source>
        <dbReference type="Proteomes" id="UP000002171"/>
    </source>
</evidence>
<comment type="pathway">
    <text evidence="1">Cofactor biosynthesis; thiamine diphosphate biosynthesis.</text>
</comment>
<evidence type="ECO:0000256" key="3">
    <source>
        <dbReference type="ARBA" id="ARBA00023002"/>
    </source>
</evidence>
<dbReference type="EMBL" id="AAOW01000008">
    <property type="protein sequence ID" value="EAR61468.1"/>
    <property type="molecule type" value="Genomic_DNA"/>
</dbReference>
<dbReference type="GO" id="GO:0016491">
    <property type="term" value="F:oxidoreductase activity"/>
    <property type="evidence" value="ECO:0007669"/>
    <property type="project" value="UniProtKB-KW"/>
</dbReference>
<dbReference type="GO" id="GO:0009229">
    <property type="term" value="P:thiamine diphosphate biosynthetic process"/>
    <property type="evidence" value="ECO:0007669"/>
    <property type="project" value="UniProtKB-UniPathway"/>
</dbReference>
<evidence type="ECO:0000313" key="5">
    <source>
        <dbReference type="EMBL" id="EAR61468.1"/>
    </source>
</evidence>
<dbReference type="PRINTS" id="PR00420">
    <property type="entry name" value="RNGMNOXGNASE"/>
</dbReference>
<sequence>MVNGFNMSDVLVIGGGVIGMMLARELAQSGADVTLVERKACAQESSWAGGGIVSPLYPWRYPEPVTRLATWSQSSYVHLAEELIEETGYDPELRQKGMLMVAVEDQDDALTWAEKYHRPLRKVDSSFLYQKEPNLVPGLPEGLWMPEVSSIRNPRLGRSLRESLLLNPKVTLLEHHEVTAFNFKGGVVSGIETSKGCVQADKVIIAAGAWSSELLGLVGRKLPVEPVHGQMMLFKAEPGLVNRVVLKGGRYVIPRNDGRVLVGSTLERIGFEKRTTQEAAESLHQTALDIIPKLADYRVEHHWSGLRPGSPEGIPYIGKVTGFDNLYVNAGQYRNGLVLAPASTRLLVDLMMQRESIIPAEPYAMDR</sequence>
<keyword evidence="3" id="KW-0560">Oxidoreductase</keyword>
<dbReference type="InterPro" id="IPR012727">
    <property type="entry name" value="Gly_oxidase_ThiO"/>
</dbReference>
<dbReference type="InterPro" id="IPR036188">
    <property type="entry name" value="FAD/NAD-bd_sf"/>
</dbReference>
<name>A0A7U8GSL4_NEPCE</name>
<dbReference type="SUPFAM" id="SSF51905">
    <property type="entry name" value="FAD/NAD(P)-binding domain"/>
    <property type="match status" value="1"/>
</dbReference>
<dbReference type="UniPathway" id="UPA00060"/>
<keyword evidence="2" id="KW-0784">Thiamine biosynthesis</keyword>
<reference evidence="5 6" key="1">
    <citation type="submission" date="2006-02" db="EMBL/GenBank/DDBJ databases">
        <authorList>
            <person name="Pinhassi J."/>
            <person name="Pedros-Alio C."/>
            <person name="Ferriera S."/>
            <person name="Johnson J."/>
            <person name="Kravitz S."/>
            <person name="Halpern A."/>
            <person name="Remington K."/>
            <person name="Beeson K."/>
            <person name="Tran B."/>
            <person name="Rogers Y.-H."/>
            <person name="Friedman R."/>
            <person name="Venter J.C."/>
        </authorList>
    </citation>
    <scope>NUCLEOTIDE SEQUENCE [LARGE SCALE GENOMIC DNA]</scope>
    <source>
        <strain evidence="5 6">MED92</strain>
    </source>
</reference>
<dbReference type="GO" id="GO:0050660">
    <property type="term" value="F:flavin adenine dinucleotide binding"/>
    <property type="evidence" value="ECO:0007669"/>
    <property type="project" value="InterPro"/>
</dbReference>
<dbReference type="PANTHER" id="PTHR13847">
    <property type="entry name" value="SARCOSINE DEHYDROGENASE-RELATED"/>
    <property type="match status" value="1"/>
</dbReference>
<accession>A0A7U8GSL4</accession>
<dbReference type="PANTHER" id="PTHR13847:SF289">
    <property type="entry name" value="GLYCINE OXIDASE"/>
    <property type="match status" value="1"/>
</dbReference>
<evidence type="ECO:0000259" key="4">
    <source>
        <dbReference type="Pfam" id="PF01266"/>
    </source>
</evidence>
<comment type="caution">
    <text evidence="5">The sequence shown here is derived from an EMBL/GenBank/DDBJ whole genome shotgun (WGS) entry which is preliminary data.</text>
</comment>
<dbReference type="NCBIfam" id="TIGR02352">
    <property type="entry name" value="thiamin_ThiO"/>
    <property type="match status" value="1"/>
</dbReference>
<dbReference type="Gene3D" id="3.30.9.10">
    <property type="entry name" value="D-Amino Acid Oxidase, subunit A, domain 2"/>
    <property type="match status" value="1"/>
</dbReference>
<protein>
    <submittedName>
        <fullName evidence="5">Probable D-amino acid oxidase</fullName>
    </submittedName>
</protein>
<dbReference type="GO" id="GO:0009228">
    <property type="term" value="P:thiamine biosynthetic process"/>
    <property type="evidence" value="ECO:0007669"/>
    <property type="project" value="UniProtKB-KW"/>
</dbReference>
<proteinExistence type="predicted"/>
<dbReference type="Pfam" id="PF01266">
    <property type="entry name" value="DAO"/>
    <property type="match status" value="1"/>
</dbReference>
<dbReference type="Gene3D" id="3.50.50.60">
    <property type="entry name" value="FAD/NAD(P)-binding domain"/>
    <property type="match status" value="1"/>
</dbReference>
<gene>
    <name evidence="5" type="ORF">MED92_18218</name>
</gene>
<feature type="domain" description="FAD dependent oxidoreductase" evidence="4">
    <location>
        <begin position="9"/>
        <end position="350"/>
    </location>
</feature>
<dbReference type="InterPro" id="IPR006076">
    <property type="entry name" value="FAD-dep_OxRdtase"/>
</dbReference>
<evidence type="ECO:0000256" key="1">
    <source>
        <dbReference type="ARBA" id="ARBA00004948"/>
    </source>
</evidence>
<organism evidence="5 6">
    <name type="scientific">Neptuniibacter caesariensis</name>
    <dbReference type="NCBI Taxonomy" id="207954"/>
    <lineage>
        <taxon>Bacteria</taxon>
        <taxon>Pseudomonadati</taxon>
        <taxon>Pseudomonadota</taxon>
        <taxon>Gammaproteobacteria</taxon>
        <taxon>Oceanospirillales</taxon>
        <taxon>Oceanospirillaceae</taxon>
        <taxon>Neptuniibacter</taxon>
    </lineage>
</organism>
<dbReference type="SUPFAM" id="SSF54373">
    <property type="entry name" value="FAD-linked reductases, C-terminal domain"/>
    <property type="match status" value="1"/>
</dbReference>